<evidence type="ECO:0000256" key="8">
    <source>
        <dbReference type="ARBA" id="ARBA00046280"/>
    </source>
</evidence>
<dbReference type="GO" id="GO:0015031">
    <property type="term" value="P:protein transport"/>
    <property type="evidence" value="ECO:0007669"/>
    <property type="project" value="UniProtKB-KW"/>
</dbReference>
<evidence type="ECO:0000256" key="6">
    <source>
        <dbReference type="ARBA" id="ARBA00023034"/>
    </source>
</evidence>
<gene>
    <name evidence="12" type="ORF">BCR39DRAFT_551484</name>
</gene>
<evidence type="ECO:0000256" key="4">
    <source>
        <dbReference type="ARBA" id="ARBA00022927"/>
    </source>
</evidence>
<dbReference type="EMBL" id="MCFC01000092">
    <property type="protein sequence ID" value="ORY22507.1"/>
    <property type="molecule type" value="Genomic_DNA"/>
</dbReference>
<keyword evidence="5 10" id="KW-1133">Transmembrane helix</keyword>
<dbReference type="SUPFAM" id="SSF58038">
    <property type="entry name" value="SNARE fusion complex"/>
    <property type="match status" value="1"/>
</dbReference>
<dbReference type="CDD" id="cd15853">
    <property type="entry name" value="SNARE_Bet1"/>
    <property type="match status" value="1"/>
</dbReference>
<dbReference type="GO" id="GO:0000139">
    <property type="term" value="C:Golgi membrane"/>
    <property type="evidence" value="ECO:0007669"/>
    <property type="project" value="UniProtKB-SubCell"/>
</dbReference>
<evidence type="ECO:0000256" key="3">
    <source>
        <dbReference type="ARBA" id="ARBA00022692"/>
    </source>
</evidence>
<dbReference type="InParanoid" id="A0A1Y2AJV7"/>
<dbReference type="InterPro" id="IPR039899">
    <property type="entry name" value="BET1_SNARE"/>
</dbReference>
<evidence type="ECO:0000259" key="11">
    <source>
        <dbReference type="PROSITE" id="PS50192"/>
    </source>
</evidence>
<dbReference type="FunCoup" id="A0A1Y2AJV7">
    <property type="interactions" value="198"/>
</dbReference>
<dbReference type="Gene3D" id="1.20.5.110">
    <property type="match status" value="1"/>
</dbReference>
<evidence type="ECO:0000256" key="7">
    <source>
        <dbReference type="ARBA" id="ARBA00023136"/>
    </source>
</evidence>
<dbReference type="Proteomes" id="UP000193986">
    <property type="component" value="Unassembled WGS sequence"/>
</dbReference>
<comment type="caution">
    <text evidence="12">The sequence shown here is derived from an EMBL/GenBank/DDBJ whole genome shotgun (WGS) entry which is preliminary data.</text>
</comment>
<feature type="compositionally biased region" description="Polar residues" evidence="9">
    <location>
        <begin position="45"/>
        <end position="54"/>
    </location>
</feature>
<feature type="compositionally biased region" description="Polar residues" evidence="9">
    <location>
        <begin position="1"/>
        <end position="19"/>
    </location>
</feature>
<evidence type="ECO:0000313" key="13">
    <source>
        <dbReference type="Proteomes" id="UP000193986"/>
    </source>
</evidence>
<proteinExistence type="predicted"/>
<comment type="subcellular location">
    <subcellularLocation>
        <location evidence="8">Endomembrane system</location>
        <topology evidence="8">Single-pass type IV membrane protein</topology>
    </subcellularLocation>
    <subcellularLocation>
        <location evidence="1">Golgi apparatus membrane</location>
    </subcellularLocation>
</comment>
<dbReference type="STRING" id="71784.A0A1Y2AJV7"/>
<dbReference type="PANTHER" id="PTHR12791">
    <property type="entry name" value="GOLGI SNARE BET1-RELATED"/>
    <property type="match status" value="1"/>
</dbReference>
<reference evidence="12 13" key="1">
    <citation type="submission" date="2016-07" db="EMBL/GenBank/DDBJ databases">
        <title>Pervasive Adenine N6-methylation of Active Genes in Fungi.</title>
        <authorList>
            <consortium name="DOE Joint Genome Institute"/>
            <person name="Mondo S.J."/>
            <person name="Dannebaum R.O."/>
            <person name="Kuo R.C."/>
            <person name="Labutti K."/>
            <person name="Haridas S."/>
            <person name="Kuo A."/>
            <person name="Salamov A."/>
            <person name="Ahrendt S.R."/>
            <person name="Lipzen A."/>
            <person name="Sullivan W."/>
            <person name="Andreopoulos W.B."/>
            <person name="Clum A."/>
            <person name="Lindquist E."/>
            <person name="Daum C."/>
            <person name="Ramamoorthy G.K."/>
            <person name="Gryganskyi A."/>
            <person name="Culley D."/>
            <person name="Magnuson J.K."/>
            <person name="James T.Y."/>
            <person name="O'Malley M.A."/>
            <person name="Stajich J.E."/>
            <person name="Spatafora J.W."/>
            <person name="Visel A."/>
            <person name="Grigoriev I.V."/>
        </authorList>
    </citation>
    <scope>NUCLEOTIDE SEQUENCE [LARGE SCALE GENOMIC DNA]</scope>
    <source>
        <strain evidence="12 13">68-887.2</strain>
    </source>
</reference>
<evidence type="ECO:0000256" key="10">
    <source>
        <dbReference type="SAM" id="Phobius"/>
    </source>
</evidence>
<keyword evidence="13" id="KW-1185">Reference proteome</keyword>
<keyword evidence="6" id="KW-0333">Golgi apparatus</keyword>
<dbReference type="OrthoDB" id="261831at2759"/>
<protein>
    <recommendedName>
        <fullName evidence="11">t-SNARE coiled-coil homology domain-containing protein</fullName>
    </recommendedName>
</protein>
<dbReference type="InterPro" id="IPR000727">
    <property type="entry name" value="T_SNARE_dom"/>
</dbReference>
<dbReference type="FunFam" id="1.20.5.110:FF:000057">
    <property type="entry name" value="SNARE complex subunit (Bet1), putative"/>
    <property type="match status" value="1"/>
</dbReference>
<feature type="region of interest" description="Disordered" evidence="9">
    <location>
        <begin position="1"/>
        <end position="72"/>
    </location>
</feature>
<keyword evidence="3 10" id="KW-0812">Transmembrane</keyword>
<keyword evidence="7 10" id="KW-0472">Membrane</keyword>
<feature type="transmembrane region" description="Helical" evidence="10">
    <location>
        <begin position="137"/>
        <end position="160"/>
    </location>
</feature>
<keyword evidence="4" id="KW-0653">Protein transport</keyword>
<evidence type="ECO:0000256" key="5">
    <source>
        <dbReference type="ARBA" id="ARBA00022989"/>
    </source>
</evidence>
<evidence type="ECO:0000313" key="12">
    <source>
        <dbReference type="EMBL" id="ORY22507.1"/>
    </source>
</evidence>
<evidence type="ECO:0000256" key="2">
    <source>
        <dbReference type="ARBA" id="ARBA00022448"/>
    </source>
</evidence>
<keyword evidence="2" id="KW-0813">Transport</keyword>
<evidence type="ECO:0000256" key="9">
    <source>
        <dbReference type="SAM" id="MobiDB-lite"/>
    </source>
</evidence>
<dbReference type="PROSITE" id="PS50192">
    <property type="entry name" value="T_SNARE"/>
    <property type="match status" value="1"/>
</dbReference>
<evidence type="ECO:0000256" key="1">
    <source>
        <dbReference type="ARBA" id="ARBA00004394"/>
    </source>
</evidence>
<feature type="domain" description="T-SNARE coiled-coil homology" evidence="11">
    <location>
        <begin position="70"/>
        <end position="132"/>
    </location>
</feature>
<name>A0A1Y2AJV7_9TREE</name>
<sequence length="162" mass="17982">MSRLTTATLRNPQHNNTPSPILYPPPGAGAGPSSGRTSPYPPTRPASNLSQYSESPYGGGMGSGYTRTAHDLEGQNDERLEGLLGRVKILKDITVGIGNEVRDSNMHLTGMNDAFSSTSSFLGGTFRRMNKMAKRQGGNWCWFMLFLLFVLWIFVVVWWLRR</sequence>
<dbReference type="AlphaFoldDB" id="A0A1Y2AJV7"/>
<organism evidence="12 13">
    <name type="scientific">Naematelia encephala</name>
    <dbReference type="NCBI Taxonomy" id="71784"/>
    <lineage>
        <taxon>Eukaryota</taxon>
        <taxon>Fungi</taxon>
        <taxon>Dikarya</taxon>
        <taxon>Basidiomycota</taxon>
        <taxon>Agaricomycotina</taxon>
        <taxon>Tremellomycetes</taxon>
        <taxon>Tremellales</taxon>
        <taxon>Naemateliaceae</taxon>
        <taxon>Naematelia</taxon>
    </lineage>
</organism>
<accession>A0A1Y2AJV7</accession>